<dbReference type="InterPro" id="IPR013325">
    <property type="entry name" value="RNA_pol_sigma_r2"/>
</dbReference>
<dbReference type="AlphaFoldDB" id="W6S7J0"/>
<evidence type="ECO:0000256" key="2">
    <source>
        <dbReference type="ARBA" id="ARBA00023082"/>
    </source>
</evidence>
<reference evidence="6 7" key="1">
    <citation type="submission" date="2013-11" db="EMBL/GenBank/DDBJ databases">
        <title>Complete genome sequence of Clostridum sp. M2/40.</title>
        <authorList>
            <person name="Wibberg D."/>
            <person name="Puehler A."/>
            <person name="Schlueter A."/>
        </authorList>
    </citation>
    <scope>NUCLEOTIDE SEQUENCE [LARGE SCALE GENOMIC DNA]</scope>
    <source>
        <strain evidence="7">M2/40</strain>
    </source>
</reference>
<evidence type="ECO:0000256" key="1">
    <source>
        <dbReference type="ARBA" id="ARBA00023015"/>
    </source>
</evidence>
<dbReference type="Pfam" id="PF04542">
    <property type="entry name" value="Sigma70_r2"/>
    <property type="match status" value="1"/>
</dbReference>
<evidence type="ECO:0000256" key="3">
    <source>
        <dbReference type="ARBA" id="ARBA00023125"/>
    </source>
</evidence>
<dbReference type="PANTHER" id="PTHR30385">
    <property type="entry name" value="SIGMA FACTOR F FLAGELLAR"/>
    <property type="match status" value="1"/>
</dbReference>
<dbReference type="PATRIC" id="fig|1216932.3.peg.3233"/>
<evidence type="ECO:0000259" key="5">
    <source>
        <dbReference type="Pfam" id="PF04542"/>
    </source>
</evidence>
<evidence type="ECO:0000313" key="7">
    <source>
        <dbReference type="Proteomes" id="UP000019426"/>
    </source>
</evidence>
<dbReference type="InterPro" id="IPR014284">
    <property type="entry name" value="RNA_pol_sigma-70_dom"/>
</dbReference>
<dbReference type="RefSeq" id="WP_044040545.1">
    <property type="nucleotide sequence ID" value="NZ_HG917869.1"/>
</dbReference>
<protein>
    <recommendedName>
        <fullName evidence="5">RNA polymerase sigma-70 region 2 domain-containing protein</fullName>
    </recommendedName>
</protein>
<dbReference type="InterPro" id="IPR007627">
    <property type="entry name" value="RNA_pol_sigma70_r2"/>
</dbReference>
<feature type="domain" description="RNA polymerase sigma-70 region 2" evidence="5">
    <location>
        <begin position="25"/>
        <end position="91"/>
    </location>
</feature>
<keyword evidence="1" id="KW-0805">Transcription regulation</keyword>
<dbReference type="GO" id="GO:0016987">
    <property type="term" value="F:sigma factor activity"/>
    <property type="evidence" value="ECO:0007669"/>
    <property type="project" value="UniProtKB-KW"/>
</dbReference>
<organism evidence="6 7">
    <name type="scientific">Clostridium bornimense</name>
    <dbReference type="NCBI Taxonomy" id="1216932"/>
    <lineage>
        <taxon>Bacteria</taxon>
        <taxon>Bacillati</taxon>
        <taxon>Bacillota</taxon>
        <taxon>Clostridia</taxon>
        <taxon>Eubacteriales</taxon>
        <taxon>Clostridiaceae</taxon>
        <taxon>Clostridium</taxon>
    </lineage>
</organism>
<dbReference type="HOGENOM" id="CLU_107136_0_0_9"/>
<dbReference type="Proteomes" id="UP000019426">
    <property type="component" value="Chromosome M2/40_rep2"/>
</dbReference>
<gene>
    <name evidence="6" type="ORF">CM240_3260</name>
</gene>
<accession>W6S7J0</accession>
<dbReference type="EMBL" id="HG917869">
    <property type="protein sequence ID" value="CDM70377.1"/>
    <property type="molecule type" value="Genomic_DNA"/>
</dbReference>
<dbReference type="NCBIfam" id="TIGR02937">
    <property type="entry name" value="sigma70-ECF"/>
    <property type="match status" value="1"/>
</dbReference>
<evidence type="ECO:0000256" key="4">
    <source>
        <dbReference type="ARBA" id="ARBA00023163"/>
    </source>
</evidence>
<dbReference type="GO" id="GO:0006352">
    <property type="term" value="P:DNA-templated transcription initiation"/>
    <property type="evidence" value="ECO:0007669"/>
    <property type="project" value="InterPro"/>
</dbReference>
<name>W6S7J0_9CLOT</name>
<dbReference type="KEGG" id="clt:CM240_3260"/>
<keyword evidence="2" id="KW-0731">Sigma factor</keyword>
<evidence type="ECO:0000313" key="6">
    <source>
        <dbReference type="EMBL" id="CDM70377.1"/>
    </source>
</evidence>
<keyword evidence="4" id="KW-0804">Transcription</keyword>
<dbReference type="eggNOG" id="COG1595">
    <property type="taxonomic scope" value="Bacteria"/>
</dbReference>
<proteinExistence type="predicted"/>
<dbReference type="GO" id="GO:0003677">
    <property type="term" value="F:DNA binding"/>
    <property type="evidence" value="ECO:0007669"/>
    <property type="project" value="UniProtKB-KW"/>
</dbReference>
<dbReference type="OrthoDB" id="1954605at2"/>
<sequence length="192" mass="22374">MLSYKEIENLVGDSKKGNKLSTMELVKHFEPFIFNAVKNVNISGYDTNDLIQVGYSALIVAINKYNVNSNTFCSYAYRAIKNAINYTIRSNVKHNNLSLNNTIDEEKTMTIIDNIQDESTLEDTYLTKLTNNQLSKVLSNLNYEDKELIKEIYFNKTSVRKYAEKHQIYYQKALRRKNRILMELRDKFQGEG</sequence>
<dbReference type="STRING" id="1216932.CM240_3260"/>
<dbReference type="Gene3D" id="1.10.1740.10">
    <property type="match status" value="1"/>
</dbReference>
<keyword evidence="7" id="KW-1185">Reference proteome</keyword>
<dbReference type="SUPFAM" id="SSF88946">
    <property type="entry name" value="Sigma2 domain of RNA polymerase sigma factors"/>
    <property type="match status" value="1"/>
</dbReference>
<keyword evidence="3" id="KW-0238">DNA-binding</keyword>